<organism evidence="2 3">
    <name type="scientific">Arcticibacter pallidicorallinus</name>
    <dbReference type="NCBI Taxonomy" id="1259464"/>
    <lineage>
        <taxon>Bacteria</taxon>
        <taxon>Pseudomonadati</taxon>
        <taxon>Bacteroidota</taxon>
        <taxon>Sphingobacteriia</taxon>
        <taxon>Sphingobacteriales</taxon>
        <taxon>Sphingobacteriaceae</taxon>
        <taxon>Arcticibacter</taxon>
    </lineage>
</organism>
<dbReference type="RefSeq" id="WP_106295632.1">
    <property type="nucleotide sequence ID" value="NZ_PVTH01000016.1"/>
</dbReference>
<evidence type="ECO:0000313" key="2">
    <source>
        <dbReference type="EMBL" id="PRY48112.1"/>
    </source>
</evidence>
<evidence type="ECO:0000313" key="3">
    <source>
        <dbReference type="Proteomes" id="UP000238034"/>
    </source>
</evidence>
<protein>
    <submittedName>
        <fullName evidence="2">Uncharacterized protein</fullName>
    </submittedName>
</protein>
<keyword evidence="3" id="KW-1185">Reference proteome</keyword>
<sequence>MEKRLEIIVRSILVFVLLFGFSAIAQVNPVGQKLDESKLHLTAGSSLVDDQTADGGKAVLRPANSPGETVWFGPYIKYQAGNYVVQFRMKVSSNQSSNSLCILDIVSFSGGLISNSINLKPTMFRNQQEWEIISIPVVIAENVDNIEIRGVNFTPGITDLYLDYINIVPADIRGFYSNEFTITPGGSVGIGTINPTAKLTVAGNIQSREVRVSVDAGADYVFKEGYPLQPLSELEAFIKQNQRLPEIASAMEMEKEGVNLSEMNIKLLKKIEELTLYMIDMKKENEQLKARVTKIESRDEL</sequence>
<accession>A0A2T0TQV8</accession>
<dbReference type="Proteomes" id="UP000238034">
    <property type="component" value="Unassembled WGS sequence"/>
</dbReference>
<comment type="caution">
    <text evidence="2">The sequence shown here is derived from an EMBL/GenBank/DDBJ whole genome shotgun (WGS) entry which is preliminary data.</text>
</comment>
<keyword evidence="1" id="KW-0175">Coiled coil</keyword>
<name>A0A2T0TQV8_9SPHI</name>
<feature type="coiled-coil region" evidence="1">
    <location>
        <begin position="271"/>
        <end position="298"/>
    </location>
</feature>
<dbReference type="AlphaFoldDB" id="A0A2T0TQV8"/>
<proteinExistence type="predicted"/>
<evidence type="ECO:0000256" key="1">
    <source>
        <dbReference type="SAM" id="Coils"/>
    </source>
</evidence>
<dbReference type="EMBL" id="PVTH01000016">
    <property type="protein sequence ID" value="PRY48112.1"/>
    <property type="molecule type" value="Genomic_DNA"/>
</dbReference>
<gene>
    <name evidence="2" type="ORF">B0I27_11646</name>
</gene>
<reference evidence="2 3" key="1">
    <citation type="submission" date="2018-03" db="EMBL/GenBank/DDBJ databases">
        <title>Genomic Encyclopedia of Type Strains, Phase III (KMG-III): the genomes of soil and plant-associated and newly described type strains.</title>
        <authorList>
            <person name="Whitman W."/>
        </authorList>
    </citation>
    <scope>NUCLEOTIDE SEQUENCE [LARGE SCALE GENOMIC DNA]</scope>
    <source>
        <strain evidence="2 3">CGMCC 1.9313</strain>
    </source>
</reference>
<dbReference type="OrthoDB" id="658938at2"/>